<evidence type="ECO:0000256" key="10">
    <source>
        <dbReference type="RuleBase" id="RU362123"/>
    </source>
</evidence>
<keyword evidence="14" id="KW-1185">Reference proteome</keyword>
<accession>A0ABV7TS67</accession>
<reference evidence="14" key="1">
    <citation type="journal article" date="2019" name="Int. J. Syst. Evol. Microbiol.">
        <title>The Global Catalogue of Microorganisms (GCM) 10K type strain sequencing project: providing services to taxonomists for standard genome sequencing and annotation.</title>
        <authorList>
            <consortium name="The Broad Institute Genomics Platform"/>
            <consortium name="The Broad Institute Genome Sequencing Center for Infectious Disease"/>
            <person name="Wu L."/>
            <person name="Ma J."/>
        </authorList>
    </citation>
    <scope>NUCLEOTIDE SEQUENCE [LARGE SCALE GENOMIC DNA]</scope>
    <source>
        <strain evidence="14">KCTC 42195</strain>
    </source>
</reference>
<keyword evidence="10" id="KW-0735">Signal-anchor</keyword>
<organism evidence="13 14">
    <name type="scientific">Vogesella amnigena</name>
    <dbReference type="NCBI Taxonomy" id="1507449"/>
    <lineage>
        <taxon>Bacteria</taxon>
        <taxon>Pseudomonadati</taxon>
        <taxon>Pseudomonadota</taxon>
        <taxon>Betaproteobacteria</taxon>
        <taxon>Neisseriales</taxon>
        <taxon>Chromobacteriaceae</taxon>
        <taxon>Vogesella</taxon>
    </lineage>
</organism>
<evidence type="ECO:0000256" key="7">
    <source>
        <dbReference type="ARBA" id="ARBA00022927"/>
    </source>
</evidence>
<dbReference type="InterPro" id="IPR037682">
    <property type="entry name" value="TonB_C"/>
</dbReference>
<evidence type="ECO:0000256" key="2">
    <source>
        <dbReference type="ARBA" id="ARBA00006555"/>
    </source>
</evidence>
<dbReference type="InterPro" id="IPR006260">
    <property type="entry name" value="TonB/TolA_C"/>
</dbReference>
<evidence type="ECO:0000256" key="6">
    <source>
        <dbReference type="ARBA" id="ARBA00022692"/>
    </source>
</evidence>
<evidence type="ECO:0000259" key="12">
    <source>
        <dbReference type="PROSITE" id="PS52015"/>
    </source>
</evidence>
<keyword evidence="4 10" id="KW-1003">Cell membrane</keyword>
<dbReference type="EMBL" id="JBHRYH010000011">
    <property type="protein sequence ID" value="MFC3625595.1"/>
    <property type="molecule type" value="Genomic_DNA"/>
</dbReference>
<keyword evidence="6" id="KW-0812">Transmembrane</keyword>
<feature type="compositionally biased region" description="Low complexity" evidence="11">
    <location>
        <begin position="67"/>
        <end position="107"/>
    </location>
</feature>
<gene>
    <name evidence="13" type="ORF">ACFOKJ_05455</name>
</gene>
<dbReference type="PROSITE" id="PS52015">
    <property type="entry name" value="TONB_CTD"/>
    <property type="match status" value="1"/>
</dbReference>
<name>A0ABV7TS67_9NEIS</name>
<sequence>MLRKALLLSLLLHLLLLVALAHNFSLPLAPQLPFMLELRVERATGSGDGISAATPPRQEPASPPRQPAQASRMAPAPQHVQPSAASAQPAARAAQPPLPAQTLQQGDAVPPAAVHAGAAVAGLAQAAPAGAATAAANANVAAGETRALRKLSVGRPDYPSLARQLGEEGTVWLRLTVNEQGRVSAVTLLRSSGFTRLDKAAQAAVWQWRFAPQLEAGKAVVAETEQPVRFSLQEIE</sequence>
<dbReference type="Pfam" id="PF03544">
    <property type="entry name" value="TonB_C"/>
    <property type="match status" value="1"/>
</dbReference>
<evidence type="ECO:0000256" key="4">
    <source>
        <dbReference type="ARBA" id="ARBA00022475"/>
    </source>
</evidence>
<feature type="domain" description="TonB C-terminal" evidence="12">
    <location>
        <begin position="143"/>
        <end position="236"/>
    </location>
</feature>
<comment type="subcellular location">
    <subcellularLocation>
        <location evidence="1 10">Cell inner membrane</location>
        <topology evidence="1 10">Single-pass membrane protein</topology>
        <orientation evidence="1 10">Periplasmic side</orientation>
    </subcellularLocation>
</comment>
<dbReference type="Proteomes" id="UP001595636">
    <property type="component" value="Unassembled WGS sequence"/>
</dbReference>
<dbReference type="Gene3D" id="3.30.1150.10">
    <property type="match status" value="1"/>
</dbReference>
<dbReference type="NCBIfam" id="TIGR01352">
    <property type="entry name" value="tonB_Cterm"/>
    <property type="match status" value="1"/>
</dbReference>
<feature type="compositionally biased region" description="Pro residues" evidence="11">
    <location>
        <begin position="57"/>
        <end position="66"/>
    </location>
</feature>
<evidence type="ECO:0000256" key="9">
    <source>
        <dbReference type="ARBA" id="ARBA00023136"/>
    </source>
</evidence>
<keyword evidence="3 10" id="KW-0813">Transport</keyword>
<comment type="similarity">
    <text evidence="2 10">Belongs to the TonB family.</text>
</comment>
<evidence type="ECO:0000256" key="5">
    <source>
        <dbReference type="ARBA" id="ARBA00022519"/>
    </source>
</evidence>
<dbReference type="RefSeq" id="WP_390277254.1">
    <property type="nucleotide sequence ID" value="NZ_JBHRYH010000011.1"/>
</dbReference>
<evidence type="ECO:0000256" key="1">
    <source>
        <dbReference type="ARBA" id="ARBA00004383"/>
    </source>
</evidence>
<comment type="caution">
    <text evidence="13">The sequence shown here is derived from an EMBL/GenBank/DDBJ whole genome shotgun (WGS) entry which is preliminary data.</text>
</comment>
<dbReference type="SUPFAM" id="SSF74653">
    <property type="entry name" value="TolA/TonB C-terminal domain"/>
    <property type="match status" value="1"/>
</dbReference>
<evidence type="ECO:0000313" key="14">
    <source>
        <dbReference type="Proteomes" id="UP001595636"/>
    </source>
</evidence>
<keyword evidence="8" id="KW-1133">Transmembrane helix</keyword>
<protein>
    <recommendedName>
        <fullName evidence="10">Protein TonB</fullName>
    </recommendedName>
</protein>
<dbReference type="InterPro" id="IPR003538">
    <property type="entry name" value="TonB"/>
</dbReference>
<keyword evidence="5 10" id="KW-0997">Cell inner membrane</keyword>
<evidence type="ECO:0000256" key="8">
    <source>
        <dbReference type="ARBA" id="ARBA00022989"/>
    </source>
</evidence>
<dbReference type="PRINTS" id="PR01374">
    <property type="entry name" value="TONBPROTEIN"/>
</dbReference>
<evidence type="ECO:0000256" key="3">
    <source>
        <dbReference type="ARBA" id="ARBA00022448"/>
    </source>
</evidence>
<feature type="region of interest" description="Disordered" evidence="11">
    <location>
        <begin position="46"/>
        <end position="107"/>
    </location>
</feature>
<keyword evidence="7 10" id="KW-0653">Protein transport</keyword>
<proteinExistence type="inferred from homology"/>
<dbReference type="PANTHER" id="PTHR33446">
    <property type="entry name" value="PROTEIN TONB-RELATED"/>
    <property type="match status" value="1"/>
</dbReference>
<keyword evidence="9" id="KW-0472">Membrane</keyword>
<dbReference type="InterPro" id="IPR051045">
    <property type="entry name" value="TonB-dependent_transducer"/>
</dbReference>
<comment type="function">
    <text evidence="10">Interacts with outer membrane receptor proteins that carry out high-affinity binding and energy dependent uptake into the periplasmic space of specific substrates. It could act to transduce energy from the cytoplasmic membrane to specific energy-requiring processes in the outer membrane, resulting in the release into the periplasm of ligands bound by these outer membrane proteins.</text>
</comment>
<evidence type="ECO:0000313" key="13">
    <source>
        <dbReference type="EMBL" id="MFC3625595.1"/>
    </source>
</evidence>
<evidence type="ECO:0000256" key="11">
    <source>
        <dbReference type="SAM" id="MobiDB-lite"/>
    </source>
</evidence>